<evidence type="ECO:0000259" key="9">
    <source>
        <dbReference type="Pfam" id="PF07992"/>
    </source>
</evidence>
<keyword evidence="7" id="KW-0560">Oxidoreductase</keyword>
<dbReference type="Gene3D" id="3.50.50.60">
    <property type="entry name" value="FAD/NAD(P)-binding domain"/>
    <property type="match status" value="2"/>
</dbReference>
<dbReference type="Pfam" id="PF07992">
    <property type="entry name" value="Pyr_redox_2"/>
    <property type="match status" value="1"/>
</dbReference>
<keyword evidence="5" id="KW-0285">Flavoprotein</keyword>
<feature type="domain" description="FAD/NAD(P)-binding" evidence="9">
    <location>
        <begin position="4"/>
        <end position="282"/>
    </location>
</feature>
<organism evidence="11 12">
    <name type="scientific">Orbus sasakiae</name>
    <dbReference type="NCBI Taxonomy" id="1078475"/>
    <lineage>
        <taxon>Bacteria</taxon>
        <taxon>Pseudomonadati</taxon>
        <taxon>Pseudomonadota</taxon>
        <taxon>Gammaproteobacteria</taxon>
        <taxon>Orbales</taxon>
        <taxon>Orbaceae</taxon>
        <taxon>Orbus</taxon>
    </lineage>
</organism>
<dbReference type="PANTHER" id="PTHR43429">
    <property type="entry name" value="PYRIDINE NUCLEOTIDE-DISULFIDE OXIDOREDUCTASE DOMAIN-CONTAINING"/>
    <property type="match status" value="1"/>
</dbReference>
<dbReference type="PRINTS" id="PR00411">
    <property type="entry name" value="PNDRDTASEI"/>
</dbReference>
<dbReference type="EMBL" id="BAABHY010000006">
    <property type="protein sequence ID" value="GAA5113629.1"/>
    <property type="molecule type" value="Genomic_DNA"/>
</dbReference>
<dbReference type="InterPro" id="IPR036188">
    <property type="entry name" value="FAD/NAD-bd_sf"/>
</dbReference>
<evidence type="ECO:0000313" key="12">
    <source>
        <dbReference type="Proteomes" id="UP001500171"/>
    </source>
</evidence>
<comment type="subcellular location">
    <subcellularLocation>
        <location evidence="2">Cytoplasm</location>
    </subcellularLocation>
</comment>
<evidence type="ECO:0000256" key="6">
    <source>
        <dbReference type="ARBA" id="ARBA00022827"/>
    </source>
</evidence>
<evidence type="ECO:0000256" key="5">
    <source>
        <dbReference type="ARBA" id="ARBA00022630"/>
    </source>
</evidence>
<dbReference type="PANTHER" id="PTHR43429:SF3">
    <property type="entry name" value="NITRITE REDUCTASE [NAD(P)H]"/>
    <property type="match status" value="1"/>
</dbReference>
<comment type="caution">
    <text evidence="11">The sequence shown here is derived from an EMBL/GenBank/DDBJ whole genome shotgun (WGS) entry which is preliminary data.</text>
</comment>
<dbReference type="NCBIfam" id="NF003437">
    <property type="entry name" value="PRK04965.1"/>
    <property type="match status" value="1"/>
</dbReference>
<dbReference type="RefSeq" id="WP_345492186.1">
    <property type="nucleotide sequence ID" value="NZ_BAABHY010000006.1"/>
</dbReference>
<evidence type="ECO:0000256" key="7">
    <source>
        <dbReference type="ARBA" id="ARBA00023002"/>
    </source>
</evidence>
<proteinExistence type="inferred from homology"/>
<keyword evidence="6" id="KW-0274">FAD</keyword>
<dbReference type="SUPFAM" id="SSF51905">
    <property type="entry name" value="FAD/NAD(P)-binding domain"/>
    <property type="match status" value="2"/>
</dbReference>
<dbReference type="InterPro" id="IPR023753">
    <property type="entry name" value="FAD/NAD-binding_dom"/>
</dbReference>
<keyword evidence="12" id="KW-1185">Reference proteome</keyword>
<name>A0ABP9NF52_9GAMM</name>
<dbReference type="Pfam" id="PF18113">
    <property type="entry name" value="Rbx_binding"/>
    <property type="match status" value="1"/>
</dbReference>
<keyword evidence="8" id="KW-0520">NAD</keyword>
<dbReference type="PRINTS" id="PR00368">
    <property type="entry name" value="FADPNR"/>
</dbReference>
<feature type="domain" description="Rubredoxin binding" evidence="10">
    <location>
        <begin position="306"/>
        <end position="375"/>
    </location>
</feature>
<protein>
    <submittedName>
        <fullName evidence="11">NADH:flavorubredoxin reductase NorW</fullName>
    </submittedName>
</protein>
<keyword evidence="4" id="KW-0963">Cytoplasm</keyword>
<evidence type="ECO:0000259" key="10">
    <source>
        <dbReference type="Pfam" id="PF18113"/>
    </source>
</evidence>
<dbReference type="InterPro" id="IPR050260">
    <property type="entry name" value="FAD-bd_OxRdtase"/>
</dbReference>
<evidence type="ECO:0000256" key="1">
    <source>
        <dbReference type="ARBA" id="ARBA00001974"/>
    </source>
</evidence>
<evidence type="ECO:0000313" key="11">
    <source>
        <dbReference type="EMBL" id="GAA5113629.1"/>
    </source>
</evidence>
<reference evidence="12" key="1">
    <citation type="journal article" date="2019" name="Int. J. Syst. Evol. Microbiol.">
        <title>The Global Catalogue of Microorganisms (GCM) 10K type strain sequencing project: providing services to taxonomists for standard genome sequencing and annotation.</title>
        <authorList>
            <consortium name="The Broad Institute Genomics Platform"/>
            <consortium name="The Broad Institute Genome Sequencing Center for Infectious Disease"/>
            <person name="Wu L."/>
            <person name="Ma J."/>
        </authorList>
    </citation>
    <scope>NUCLEOTIDE SEQUENCE [LARGE SCALE GENOMIC DNA]</scope>
    <source>
        <strain evidence="12">JCM 18050</strain>
    </source>
</reference>
<comment type="cofactor">
    <cofactor evidence="1">
        <name>FAD</name>
        <dbReference type="ChEBI" id="CHEBI:57692"/>
    </cofactor>
</comment>
<gene>
    <name evidence="11" type="primary">norW</name>
    <name evidence="11" type="ORF">GCM10023211_22020</name>
</gene>
<sequence>MENHIVIIGSGFAARQLVKSLRRLDKAVPITLVAADSCAEYNKPDLSHVFSLKQRAEDLTRQTVAQFAQEHDVHVYANTHVMAIDRQTKQLICDKQSIGYQKLVIATGATPMIPVIPENDLMITLNSQEEYQRHQETLQSAKRVMVLGAGLIGSELAMDLQRSGKHVILVDRAHHILSLLMPAELSSRLSEKFSQIGIELALNNELLDLQKTVTGLKATLRNGWVTDVDAVISAIGLKPNISLAKAAGLSTHRGIEVNPQLQTTDANIYALGDCAEVMGKVQSFLQPIQLGAIVLAKNVLGATETLTLPAMLVKVKTPDLPLFLAGETHRHDLQWQITLNPDGMVAKGFDPLKQLRAFITSEEQTPQAFMLLRELTH</sequence>
<comment type="similarity">
    <text evidence="3">Belongs to the FAD-dependent oxidoreductase family.</text>
</comment>
<evidence type="ECO:0000256" key="8">
    <source>
        <dbReference type="ARBA" id="ARBA00023027"/>
    </source>
</evidence>
<evidence type="ECO:0000256" key="2">
    <source>
        <dbReference type="ARBA" id="ARBA00004496"/>
    </source>
</evidence>
<evidence type="ECO:0000256" key="3">
    <source>
        <dbReference type="ARBA" id="ARBA00006442"/>
    </source>
</evidence>
<dbReference type="Gene3D" id="3.30.390.120">
    <property type="match status" value="1"/>
</dbReference>
<accession>A0ABP9NF52</accession>
<dbReference type="Proteomes" id="UP001500171">
    <property type="component" value="Unassembled WGS sequence"/>
</dbReference>
<dbReference type="InterPro" id="IPR041364">
    <property type="entry name" value="Rbx-bd"/>
</dbReference>
<evidence type="ECO:0000256" key="4">
    <source>
        <dbReference type="ARBA" id="ARBA00022490"/>
    </source>
</evidence>